<dbReference type="PANTHER" id="PTHR10871:SF1">
    <property type="entry name" value="SMALL RIBOSOMAL SUBUNIT PROTEIN US13M"/>
    <property type="match status" value="1"/>
</dbReference>
<dbReference type="Pfam" id="PF00416">
    <property type="entry name" value="Ribosomal_S13"/>
    <property type="match status" value="1"/>
</dbReference>
<dbReference type="SMR" id="A0A8D8RI58"/>
<comment type="subunit">
    <text evidence="2">Part of the 30S ribosomal subunit.</text>
</comment>
<evidence type="ECO:0000256" key="2">
    <source>
        <dbReference type="ARBA" id="ARBA00011458"/>
    </source>
</evidence>
<evidence type="ECO:0000256" key="4">
    <source>
        <dbReference type="ARBA" id="ARBA00022884"/>
    </source>
</evidence>
<keyword evidence="3" id="KW-0699">rRNA-binding</keyword>
<evidence type="ECO:0000256" key="9">
    <source>
        <dbReference type="RuleBase" id="RU003830"/>
    </source>
</evidence>
<comment type="similarity">
    <text evidence="1 9">Belongs to the universal ribosomal protein uS13 family.</text>
</comment>
<dbReference type="GO" id="GO:0003735">
    <property type="term" value="F:structural constituent of ribosome"/>
    <property type="evidence" value="ECO:0007669"/>
    <property type="project" value="InterPro"/>
</dbReference>
<evidence type="ECO:0000256" key="7">
    <source>
        <dbReference type="ARBA" id="ARBA00035166"/>
    </source>
</evidence>
<dbReference type="PIRSF" id="PIRSF002134">
    <property type="entry name" value="Ribosomal_S13"/>
    <property type="match status" value="1"/>
</dbReference>
<dbReference type="InterPro" id="IPR027437">
    <property type="entry name" value="Rbsml_uS13_C"/>
</dbReference>
<evidence type="ECO:0000256" key="1">
    <source>
        <dbReference type="ARBA" id="ARBA00008080"/>
    </source>
</evidence>
<evidence type="ECO:0000256" key="6">
    <source>
        <dbReference type="ARBA" id="ARBA00023274"/>
    </source>
</evidence>
<dbReference type="Gene3D" id="1.10.8.50">
    <property type="match status" value="1"/>
</dbReference>
<dbReference type="NCBIfam" id="TIGR03631">
    <property type="entry name" value="uS13_bact"/>
    <property type="match status" value="1"/>
</dbReference>
<dbReference type="GO" id="GO:0006412">
    <property type="term" value="P:translation"/>
    <property type="evidence" value="ECO:0007669"/>
    <property type="project" value="InterPro"/>
</dbReference>
<dbReference type="AlphaFoldDB" id="A0A8D8RI58"/>
<dbReference type="EMBL" id="HBUF01165928">
    <property type="protein sequence ID" value="CAG6651141.1"/>
    <property type="molecule type" value="Transcribed_RNA"/>
</dbReference>
<organism evidence="10">
    <name type="scientific">Cacopsylla melanoneura</name>
    <dbReference type="NCBI Taxonomy" id="428564"/>
    <lineage>
        <taxon>Eukaryota</taxon>
        <taxon>Metazoa</taxon>
        <taxon>Ecdysozoa</taxon>
        <taxon>Arthropoda</taxon>
        <taxon>Hexapoda</taxon>
        <taxon>Insecta</taxon>
        <taxon>Pterygota</taxon>
        <taxon>Neoptera</taxon>
        <taxon>Paraneoptera</taxon>
        <taxon>Hemiptera</taxon>
        <taxon>Sternorrhyncha</taxon>
        <taxon>Psylloidea</taxon>
        <taxon>Psyllidae</taxon>
        <taxon>Psyllinae</taxon>
        <taxon>Cacopsylla</taxon>
    </lineage>
</organism>
<dbReference type="GO" id="GO:0019843">
    <property type="term" value="F:rRNA binding"/>
    <property type="evidence" value="ECO:0007669"/>
    <property type="project" value="UniProtKB-KW"/>
</dbReference>
<dbReference type="GO" id="GO:0005829">
    <property type="term" value="C:cytosol"/>
    <property type="evidence" value="ECO:0007669"/>
    <property type="project" value="TreeGrafter"/>
</dbReference>
<accession>A0A8D8RI58</accession>
<dbReference type="InterPro" id="IPR019980">
    <property type="entry name" value="Ribosomal_uS13_bac-type"/>
</dbReference>
<dbReference type="HAMAP" id="MF_01315">
    <property type="entry name" value="Ribosomal_uS13"/>
    <property type="match status" value="1"/>
</dbReference>
<keyword evidence="5 9" id="KW-0689">Ribosomal protein</keyword>
<keyword evidence="4" id="KW-0694">RNA-binding</keyword>
<proteinExistence type="inferred from homology"/>
<dbReference type="SUPFAM" id="SSF46946">
    <property type="entry name" value="S13-like H2TH domain"/>
    <property type="match status" value="1"/>
</dbReference>
<dbReference type="GO" id="GO:0015935">
    <property type="term" value="C:small ribosomal subunit"/>
    <property type="evidence" value="ECO:0007669"/>
    <property type="project" value="TreeGrafter"/>
</dbReference>
<evidence type="ECO:0000256" key="3">
    <source>
        <dbReference type="ARBA" id="ARBA00022730"/>
    </source>
</evidence>
<dbReference type="FunFam" id="1.10.8.50:FF:000001">
    <property type="entry name" value="30S ribosomal protein S13"/>
    <property type="match status" value="1"/>
</dbReference>
<sequence>MARIAGVEIPSNKRVVIALTYIRGIGIKKAQNILSDLKEIDINTKVEDLKEQHLIAIRNKIQNGNYLVEGDLKREVALNIKRLMENGSYRGLRHRKGLPSRGQNTRNNARTIKGKRRTKNTVANNKK</sequence>
<dbReference type="PANTHER" id="PTHR10871">
    <property type="entry name" value="30S RIBOSOMAL PROTEIN S13/40S RIBOSOMAL PROTEIN S18"/>
    <property type="match status" value="1"/>
</dbReference>
<name>A0A8D8RI58_9HEMI</name>
<protein>
    <recommendedName>
        <fullName evidence="7">Small ribosomal subunit protein uS13</fullName>
    </recommendedName>
    <alternativeName>
        <fullName evidence="8">40S ribosomal protein S18</fullName>
    </alternativeName>
</protein>
<reference evidence="10" key="1">
    <citation type="submission" date="2021-05" db="EMBL/GenBank/DDBJ databases">
        <authorList>
            <person name="Alioto T."/>
            <person name="Alioto T."/>
            <person name="Gomez Garrido J."/>
        </authorList>
    </citation>
    <scope>NUCLEOTIDE SEQUENCE</scope>
</reference>
<evidence type="ECO:0000256" key="5">
    <source>
        <dbReference type="ARBA" id="ARBA00022980"/>
    </source>
</evidence>
<keyword evidence="6 9" id="KW-0687">Ribonucleoprotein</keyword>
<dbReference type="Gene3D" id="4.10.910.10">
    <property type="entry name" value="30s ribosomal protein s13, domain 2"/>
    <property type="match status" value="1"/>
</dbReference>
<evidence type="ECO:0000256" key="8">
    <source>
        <dbReference type="ARBA" id="ARBA00035468"/>
    </source>
</evidence>
<dbReference type="InterPro" id="IPR001892">
    <property type="entry name" value="Ribosomal_uS13"/>
</dbReference>
<evidence type="ECO:0000313" key="10">
    <source>
        <dbReference type="EMBL" id="CAG6651141.1"/>
    </source>
</evidence>
<dbReference type="InterPro" id="IPR010979">
    <property type="entry name" value="Ribosomal_uS13-like_H2TH"/>
</dbReference>
<dbReference type="PROSITE" id="PS50159">
    <property type="entry name" value="RIBOSOMAL_S13_2"/>
    <property type="match status" value="1"/>
</dbReference>